<evidence type="ECO:0000256" key="1">
    <source>
        <dbReference type="SAM" id="Phobius"/>
    </source>
</evidence>
<dbReference type="SUPFAM" id="SSF52343">
    <property type="entry name" value="Ferredoxin reductase-like, C-terminal NADP-linked domain"/>
    <property type="match status" value="1"/>
</dbReference>
<comment type="caution">
    <text evidence="3">The sequence shown here is derived from an EMBL/GenBank/DDBJ whole genome shotgun (WGS) entry which is preliminary data.</text>
</comment>
<evidence type="ECO:0000259" key="2">
    <source>
        <dbReference type="Pfam" id="PF00175"/>
    </source>
</evidence>
<dbReference type="InterPro" id="IPR039261">
    <property type="entry name" value="FNR_nucleotide-bd"/>
</dbReference>
<keyword evidence="1" id="KW-0812">Transmembrane</keyword>
<keyword evidence="4" id="KW-1185">Reference proteome</keyword>
<sequence>MQHDDLPVVLISGGIGITPLFSMLQTLVKEQMKQKVTFIHSTRNSKTHAFRKDVNQMAIDNENIKSLVCYDRLRRTK</sequence>
<dbReference type="EMBL" id="JAFBFI010000007">
    <property type="protein sequence ID" value="MBM7692451.1"/>
    <property type="molecule type" value="Genomic_DNA"/>
</dbReference>
<dbReference type="PANTHER" id="PTHR47354">
    <property type="entry name" value="NADH OXIDOREDUCTASE HCR"/>
    <property type="match status" value="1"/>
</dbReference>
<dbReference type="InterPro" id="IPR050415">
    <property type="entry name" value="MRET"/>
</dbReference>
<evidence type="ECO:0000313" key="3">
    <source>
        <dbReference type="EMBL" id="MBM7692451.1"/>
    </source>
</evidence>
<keyword evidence="1" id="KW-1133">Transmembrane helix</keyword>
<organism evidence="3 4">
    <name type="scientific">Peribacillus deserti</name>
    <dbReference type="NCBI Taxonomy" id="673318"/>
    <lineage>
        <taxon>Bacteria</taxon>
        <taxon>Bacillati</taxon>
        <taxon>Bacillota</taxon>
        <taxon>Bacilli</taxon>
        <taxon>Bacillales</taxon>
        <taxon>Bacillaceae</taxon>
        <taxon>Peribacillus</taxon>
    </lineage>
</organism>
<name>A0ABS2QH05_9BACI</name>
<reference evidence="3 4" key="1">
    <citation type="submission" date="2021-01" db="EMBL/GenBank/DDBJ databases">
        <title>Genomic Encyclopedia of Type Strains, Phase IV (KMG-IV): sequencing the most valuable type-strain genomes for metagenomic binning, comparative biology and taxonomic classification.</title>
        <authorList>
            <person name="Goeker M."/>
        </authorList>
    </citation>
    <scope>NUCLEOTIDE SEQUENCE [LARGE SCALE GENOMIC DNA]</scope>
    <source>
        <strain evidence="3 4">DSM 105482</strain>
    </source>
</reference>
<evidence type="ECO:0000313" key="4">
    <source>
        <dbReference type="Proteomes" id="UP000823486"/>
    </source>
</evidence>
<dbReference type="Proteomes" id="UP000823486">
    <property type="component" value="Unassembled WGS sequence"/>
</dbReference>
<keyword evidence="1" id="KW-0472">Membrane</keyword>
<dbReference type="InterPro" id="IPR001433">
    <property type="entry name" value="OxRdtase_FAD/NAD-bd"/>
</dbReference>
<protein>
    <submittedName>
        <fullName evidence="3">Ferredoxin-NADP reductase</fullName>
    </submittedName>
</protein>
<feature type="transmembrane region" description="Helical" evidence="1">
    <location>
        <begin position="6"/>
        <end position="28"/>
    </location>
</feature>
<gene>
    <name evidence="3" type="ORF">JOC77_001881</name>
</gene>
<dbReference type="Pfam" id="PF00175">
    <property type="entry name" value="NAD_binding_1"/>
    <property type="match status" value="1"/>
</dbReference>
<dbReference type="Gene3D" id="3.40.50.80">
    <property type="entry name" value="Nucleotide-binding domain of ferredoxin-NADP reductase (FNR) module"/>
    <property type="match status" value="1"/>
</dbReference>
<proteinExistence type="predicted"/>
<accession>A0ABS2QH05</accession>
<dbReference type="PANTHER" id="PTHR47354:SF5">
    <property type="entry name" value="PROTEIN RFBI"/>
    <property type="match status" value="1"/>
</dbReference>
<feature type="domain" description="Oxidoreductase FAD/NAD(P)-binding" evidence="2">
    <location>
        <begin position="10"/>
        <end position="65"/>
    </location>
</feature>